<dbReference type="SMART" id="SM00192">
    <property type="entry name" value="LDLa"/>
    <property type="match status" value="1"/>
</dbReference>
<proteinExistence type="predicted"/>
<evidence type="ECO:0000256" key="2">
    <source>
        <dbReference type="PROSITE-ProRule" id="PRU00124"/>
    </source>
</evidence>
<dbReference type="PROSITE" id="PS50068">
    <property type="entry name" value="LDLRA_2"/>
    <property type="match status" value="1"/>
</dbReference>
<keyword evidence="1" id="KW-1015">Disulfide bond</keyword>
<accession>A0A8S3BSS5</accession>
<protein>
    <submittedName>
        <fullName evidence="3">Uncharacterized protein</fullName>
    </submittedName>
</protein>
<dbReference type="PROSITE" id="PS01209">
    <property type="entry name" value="LDLRA_1"/>
    <property type="match status" value="1"/>
</dbReference>
<reference evidence="3" key="1">
    <citation type="submission" date="2021-02" db="EMBL/GenBank/DDBJ databases">
        <authorList>
            <person name="Nowell W R."/>
        </authorList>
    </citation>
    <scope>NUCLEOTIDE SEQUENCE</scope>
</reference>
<dbReference type="SUPFAM" id="SSF57424">
    <property type="entry name" value="LDL receptor-like module"/>
    <property type="match status" value="1"/>
</dbReference>
<dbReference type="InterPro" id="IPR023415">
    <property type="entry name" value="LDLR_class-A_CS"/>
</dbReference>
<feature type="non-terminal residue" evidence="3">
    <location>
        <position position="48"/>
    </location>
</feature>
<dbReference type="AlphaFoldDB" id="A0A8S3BSS5"/>
<dbReference type="Proteomes" id="UP000676336">
    <property type="component" value="Unassembled WGS sequence"/>
</dbReference>
<comment type="caution">
    <text evidence="2">Lacks conserved residue(s) required for the propagation of feature annotation.</text>
</comment>
<sequence>MINLGDGCQPSEIRCTNGDRGRKCVQKFWMCDGDRDCDDGSDEDQRYC</sequence>
<dbReference type="InterPro" id="IPR036055">
    <property type="entry name" value="LDL_receptor-like_sf"/>
</dbReference>
<evidence type="ECO:0000313" key="4">
    <source>
        <dbReference type="Proteomes" id="UP000676336"/>
    </source>
</evidence>
<name>A0A8S3BSS5_9BILA</name>
<feature type="non-terminal residue" evidence="3">
    <location>
        <position position="1"/>
    </location>
</feature>
<gene>
    <name evidence="3" type="ORF">SMN809_LOCUS49766</name>
</gene>
<evidence type="ECO:0000313" key="3">
    <source>
        <dbReference type="EMBL" id="CAF4859108.1"/>
    </source>
</evidence>
<evidence type="ECO:0000256" key="1">
    <source>
        <dbReference type="ARBA" id="ARBA00023157"/>
    </source>
</evidence>
<dbReference type="Pfam" id="PF00057">
    <property type="entry name" value="Ldl_recept_a"/>
    <property type="match status" value="1"/>
</dbReference>
<dbReference type="InterPro" id="IPR002172">
    <property type="entry name" value="LDrepeatLR_classA_rpt"/>
</dbReference>
<organism evidence="3 4">
    <name type="scientific">Rotaria magnacalcarata</name>
    <dbReference type="NCBI Taxonomy" id="392030"/>
    <lineage>
        <taxon>Eukaryota</taxon>
        <taxon>Metazoa</taxon>
        <taxon>Spiralia</taxon>
        <taxon>Gnathifera</taxon>
        <taxon>Rotifera</taxon>
        <taxon>Eurotatoria</taxon>
        <taxon>Bdelloidea</taxon>
        <taxon>Philodinida</taxon>
        <taxon>Philodinidae</taxon>
        <taxon>Rotaria</taxon>
    </lineage>
</organism>
<dbReference type="Gene3D" id="4.10.400.10">
    <property type="entry name" value="Low-density Lipoprotein Receptor"/>
    <property type="match status" value="1"/>
</dbReference>
<comment type="caution">
    <text evidence="3">The sequence shown here is derived from an EMBL/GenBank/DDBJ whole genome shotgun (WGS) entry which is preliminary data.</text>
</comment>
<dbReference type="EMBL" id="CAJOBI010163085">
    <property type="protein sequence ID" value="CAF4859108.1"/>
    <property type="molecule type" value="Genomic_DNA"/>
</dbReference>